<dbReference type="PANTHER" id="PTHR33115">
    <property type="entry name" value="ARM REPEAT SUPERFAMILY PROTEIN"/>
    <property type="match status" value="1"/>
</dbReference>
<feature type="transmembrane region" description="Helical" evidence="1">
    <location>
        <begin position="247"/>
        <end position="264"/>
    </location>
</feature>
<keyword evidence="1" id="KW-1133">Transmembrane helix</keyword>
<dbReference type="Gramene" id="TraesCS2D02G140100.1">
    <property type="protein sequence ID" value="TraesCS2D02G140100.1"/>
    <property type="gene ID" value="TraesCS2D02G140100"/>
</dbReference>
<dbReference type="OrthoDB" id="618849at2759"/>
<gene>
    <name evidence="2" type="primary">LOC123051804</name>
</gene>
<dbReference type="PaxDb" id="4565-Traes_2DS_58D7EFCC9.2"/>
<feature type="transmembrane region" description="Helical" evidence="1">
    <location>
        <begin position="42"/>
        <end position="60"/>
    </location>
</feature>
<dbReference type="STRING" id="4565.A0A3B6D8Q7"/>
<keyword evidence="1" id="KW-0812">Transmembrane</keyword>
<proteinExistence type="predicted"/>
<reference evidence="2" key="2">
    <citation type="submission" date="2018-10" db="UniProtKB">
        <authorList>
            <consortium name="EnsemblPlants"/>
        </authorList>
    </citation>
    <scope>IDENTIFICATION</scope>
</reference>
<protein>
    <recommendedName>
        <fullName evidence="4">BLE2 protein</fullName>
    </recommendedName>
</protein>
<dbReference type="PANTHER" id="PTHR33115:SF73">
    <property type="entry name" value="OS07G0649300 PROTEIN"/>
    <property type="match status" value="1"/>
</dbReference>
<reference evidence="2" key="1">
    <citation type="submission" date="2018-08" db="EMBL/GenBank/DDBJ databases">
        <authorList>
            <person name="Rossello M."/>
        </authorList>
    </citation>
    <scope>NUCLEOTIDE SEQUENCE [LARGE SCALE GENOMIC DNA]</scope>
    <source>
        <strain evidence="2">cv. Chinese Spring</strain>
    </source>
</reference>
<feature type="transmembrane region" description="Helical" evidence="1">
    <location>
        <begin position="333"/>
        <end position="360"/>
    </location>
</feature>
<dbReference type="InterPro" id="IPR011989">
    <property type="entry name" value="ARM-like"/>
</dbReference>
<evidence type="ECO:0008006" key="4">
    <source>
        <dbReference type="Google" id="ProtNLM"/>
    </source>
</evidence>
<evidence type="ECO:0000313" key="2">
    <source>
        <dbReference type="EnsemblPlants" id="TraesCS2D02G140100.1"/>
    </source>
</evidence>
<organism evidence="2">
    <name type="scientific">Triticum aestivum</name>
    <name type="common">Wheat</name>
    <dbReference type="NCBI Taxonomy" id="4565"/>
    <lineage>
        <taxon>Eukaryota</taxon>
        <taxon>Viridiplantae</taxon>
        <taxon>Streptophyta</taxon>
        <taxon>Embryophyta</taxon>
        <taxon>Tracheophyta</taxon>
        <taxon>Spermatophyta</taxon>
        <taxon>Magnoliopsida</taxon>
        <taxon>Liliopsida</taxon>
        <taxon>Poales</taxon>
        <taxon>Poaceae</taxon>
        <taxon>BOP clade</taxon>
        <taxon>Pooideae</taxon>
        <taxon>Triticodae</taxon>
        <taxon>Triticeae</taxon>
        <taxon>Triticinae</taxon>
        <taxon>Triticum</taxon>
    </lineage>
</organism>
<sequence length="965" mass="108074">MADVLAEHRIQMPAPAARAGMSTAPEKLLNRFVHLVALVERFGNALGTLAFTWATVVLLGGYPAELRRKDDFWFTITIVFLEAARMFSRNNNLDYRLFFRSRGSFKSLSWNAMILVLCFSNVLVCILIWNKYATIQIPALPLAVLAISPSLFPGAARLLICNLLCRAMSLWSPVVAVLLLGPSVPYSFDEDFNIHKLSFKNSIAKLTMYLILFVVVLLATISRLQFPGIMKLVDLTLGSRIIYWRRVILNLCMLAAVAMFVFTFEGVGWIVILILKLCGLVVIVSFGNLQIPAAVLRIVLALVRLKAQSYYGHDEHVDKKILGDKTNLVPSLNIFYGMVLGQGILYIVACILDVFSCILLRCLARGARFRGPRAVEYVNLYYAYAFEKCMEGAVFARKKISLIAFAMDSLKSDSPKMQLYGLHMLHIFLKNEPLKTKAISKLATSTKTVTVLFNMLGWTSEGDANIRSFAAKVIAELAGSLRVVSVPGAMQLIASLLDTVHQQKIKDPLLDIGSLEAEQDTLIQQVAMDEQRTPMLKWLKQMAVYCLVPREEPSNMDGQNSCTLRCWKQITKCWHIPEEEPSTDQDLLPVLGMLILDTLASFDIENCIEINRSTGLISKIIDFTSNRTDMTNISEIDQALLKGSSLKLLRRLASTQGKFGVTLRQEISEHPFLLSNLAAILEDSGSSQELRELTTEILRNISMDANTRDEIGKIRVIISRLMHAFLNREAASSTYSDKLRKSAGQALAVLAMDSVNNCLVMLAEPGYVFIKELAFMIHGDMYRYVAASLLRSMCMHAQPKFNNSELKEFSHILREVLEGIMDAEGAELEVLAGLSSQICHAIPGDFERELEHGQIKERFINRLVCALNSNMTPTAHCPGIRRVIVEHAIHIMECNPSYTDCFNKCWMMEALLRVEHTPSRAEKYRFFLGDAGLMEHSVPLSALVARAKELMGREWRQGISSVTVT</sequence>
<dbReference type="AlphaFoldDB" id="A0A3B6D8Q7"/>
<dbReference type="InterPro" id="IPR016024">
    <property type="entry name" value="ARM-type_fold"/>
</dbReference>
<feature type="transmembrane region" description="Helical" evidence="1">
    <location>
        <begin position="108"/>
        <end position="129"/>
    </location>
</feature>
<keyword evidence="3" id="KW-1185">Reference proteome</keyword>
<dbReference type="EnsemblPlants" id="TraesCS2D02G140100.1">
    <property type="protein sequence ID" value="TraesCS2D02G140100.1"/>
    <property type="gene ID" value="TraesCS2D02G140100"/>
</dbReference>
<feature type="transmembrane region" description="Helical" evidence="1">
    <location>
        <begin position="208"/>
        <end position="226"/>
    </location>
</feature>
<accession>A0A3B6D8Q7</accession>
<evidence type="ECO:0000313" key="3">
    <source>
        <dbReference type="Proteomes" id="UP000019116"/>
    </source>
</evidence>
<dbReference type="Proteomes" id="UP000019116">
    <property type="component" value="Chromosome 2D"/>
</dbReference>
<feature type="transmembrane region" description="Helical" evidence="1">
    <location>
        <begin position="135"/>
        <end position="156"/>
    </location>
</feature>
<dbReference type="SUPFAM" id="SSF48371">
    <property type="entry name" value="ARM repeat"/>
    <property type="match status" value="1"/>
</dbReference>
<feature type="transmembrane region" description="Helical" evidence="1">
    <location>
        <begin position="168"/>
        <end position="188"/>
    </location>
</feature>
<dbReference type="Gene3D" id="1.25.10.10">
    <property type="entry name" value="Leucine-rich Repeat Variant"/>
    <property type="match status" value="1"/>
</dbReference>
<dbReference type="OMA" id="MESRDNC"/>
<name>A0A3B6D8Q7_WHEAT</name>
<evidence type="ECO:0000256" key="1">
    <source>
        <dbReference type="SAM" id="Phobius"/>
    </source>
</evidence>
<keyword evidence="1" id="KW-0472">Membrane</keyword>